<gene>
    <name evidence="6" type="ORF">V5E97_12390</name>
</gene>
<name>A0AAU7CNI7_9BACT</name>
<keyword evidence="3" id="KW-0472">Membrane</keyword>
<evidence type="ECO:0000256" key="1">
    <source>
        <dbReference type="ARBA" id="ARBA00022729"/>
    </source>
</evidence>
<feature type="domain" description="Cytochrome c7-like" evidence="5">
    <location>
        <begin position="396"/>
        <end position="450"/>
    </location>
</feature>
<dbReference type="InterPro" id="IPR051829">
    <property type="entry name" value="Multiheme_Cytochr_ET"/>
</dbReference>
<dbReference type="Pfam" id="PF14522">
    <property type="entry name" value="Cytochrome_C7"/>
    <property type="match status" value="1"/>
</dbReference>
<organism evidence="6">
    <name type="scientific">Singulisphaera sp. Ch08</name>
    <dbReference type="NCBI Taxonomy" id="3120278"/>
    <lineage>
        <taxon>Bacteria</taxon>
        <taxon>Pseudomonadati</taxon>
        <taxon>Planctomycetota</taxon>
        <taxon>Planctomycetia</taxon>
        <taxon>Isosphaerales</taxon>
        <taxon>Isosphaeraceae</taxon>
        <taxon>Singulisphaera</taxon>
    </lineage>
</organism>
<dbReference type="InterPro" id="IPR036280">
    <property type="entry name" value="Multihaem_cyt_sf"/>
</dbReference>
<keyword evidence="3" id="KW-1133">Transmembrane helix</keyword>
<evidence type="ECO:0000313" key="6">
    <source>
        <dbReference type="EMBL" id="XBH06801.1"/>
    </source>
</evidence>
<dbReference type="InterPro" id="IPR010177">
    <property type="entry name" value="Paired_CXXCH_1"/>
</dbReference>
<dbReference type="InterPro" id="IPR029467">
    <property type="entry name" value="Cyt_c7-like"/>
</dbReference>
<evidence type="ECO:0000256" key="2">
    <source>
        <dbReference type="SAM" id="MobiDB-lite"/>
    </source>
</evidence>
<feature type="transmembrane region" description="Helical" evidence="3">
    <location>
        <begin position="39"/>
        <end position="58"/>
    </location>
</feature>
<sequence length="495" mass="55157">MLPSQRDAKSASEYPKSLSNWLELDYFRRPRRLKRVRGLLTWVVLLGSSALIAAITWLPGNRQIYQAASVSTAHALFNEDCQACHDAKFGTAKRLLSGDNAVRSVTDEACLRCHAGDVHHVRQVGKSACVSCHHEHQGLKAMARVQDSHCTSCHADLKSHTDTTKPGDADRPFRDVTTFLGGDRPHPPFFLSENPQDEGTIRFNHQAHMNPDGLLVAGSLERKTLRCTDCHQTDDAGRYMRPINYPIHCRDCHPLNVQVFGSITELAASEEADRFRNEPAAHPNGPREGPETVRAILRDRFIRFALQFPSVHTGRTRSEKSHPLPGRPKPVAAANPGRSAADWAEQQLGEASRLLFEGAGGCRYCHRVSAESSGEADRLPKFELPNINTRWFPHSVFSHERHRSLDCRQCHAQSAESRLTSDVLMPTIQSCQQCHNGKTQGARTDCVECHAYHAPHETRDSPRNLAIQDFLRGQAHPSSAKAHQVAPQLKTPLND</sequence>
<evidence type="ECO:0000259" key="4">
    <source>
        <dbReference type="Pfam" id="PF09699"/>
    </source>
</evidence>
<dbReference type="Gene3D" id="3.90.10.10">
    <property type="entry name" value="Cytochrome C3"/>
    <property type="match status" value="2"/>
</dbReference>
<dbReference type="EMBL" id="CP155447">
    <property type="protein sequence ID" value="XBH06801.1"/>
    <property type="molecule type" value="Genomic_DNA"/>
</dbReference>
<dbReference type="Pfam" id="PF09699">
    <property type="entry name" value="Paired_CXXCH_1"/>
    <property type="match status" value="1"/>
</dbReference>
<evidence type="ECO:0000259" key="5">
    <source>
        <dbReference type="Pfam" id="PF14522"/>
    </source>
</evidence>
<dbReference type="CDD" id="cd08168">
    <property type="entry name" value="Cytochrom_C3"/>
    <property type="match status" value="1"/>
</dbReference>
<feature type="region of interest" description="Disordered" evidence="2">
    <location>
        <begin position="474"/>
        <end position="495"/>
    </location>
</feature>
<dbReference type="SUPFAM" id="SSF48695">
    <property type="entry name" value="Multiheme cytochromes"/>
    <property type="match status" value="1"/>
</dbReference>
<keyword evidence="1" id="KW-0732">Signal</keyword>
<dbReference type="PANTHER" id="PTHR35038">
    <property type="entry name" value="DISSIMILATORY SULFITE REDUCTASE SIRA"/>
    <property type="match status" value="1"/>
</dbReference>
<reference evidence="6" key="1">
    <citation type="submission" date="2024-05" db="EMBL/GenBank/DDBJ databases">
        <title>Planctomycetes of the genus Singulisphaera possess chitinolytic capabilities.</title>
        <authorList>
            <person name="Ivanova A."/>
        </authorList>
    </citation>
    <scope>NUCLEOTIDE SEQUENCE</scope>
    <source>
        <strain evidence="6">Ch08T</strain>
    </source>
</reference>
<dbReference type="RefSeq" id="WP_406699649.1">
    <property type="nucleotide sequence ID" value="NZ_CP155447.1"/>
</dbReference>
<protein>
    <submittedName>
        <fullName evidence="6">Cytochrome c3 family protein</fullName>
    </submittedName>
</protein>
<proteinExistence type="predicted"/>
<feature type="domain" description="Doubled CXXCH motif" evidence="4">
    <location>
        <begin position="74"/>
        <end position="117"/>
    </location>
</feature>
<keyword evidence="3" id="KW-0812">Transmembrane</keyword>
<feature type="region of interest" description="Disordered" evidence="2">
    <location>
        <begin position="312"/>
        <end position="339"/>
    </location>
</feature>
<evidence type="ECO:0000256" key="3">
    <source>
        <dbReference type="SAM" id="Phobius"/>
    </source>
</evidence>
<dbReference type="AlphaFoldDB" id="A0AAU7CNI7"/>
<accession>A0AAU7CNI7</accession>